<gene>
    <name evidence="10" type="ORF">TRIADDRAFT_19026</name>
</gene>
<dbReference type="PANTHER" id="PTHR21661:SF35">
    <property type="entry name" value="EPOXIDE HYDROLASE"/>
    <property type="match status" value="1"/>
</dbReference>
<keyword evidence="8" id="KW-1133">Transmembrane helix</keyword>
<evidence type="ECO:0000256" key="7">
    <source>
        <dbReference type="PIRSR" id="PIRSR001112-1"/>
    </source>
</evidence>
<dbReference type="eggNOG" id="KOG2565">
    <property type="taxonomic scope" value="Eukaryota"/>
</dbReference>
<dbReference type="PRINTS" id="PR00412">
    <property type="entry name" value="EPOXHYDRLASE"/>
</dbReference>
<name>B3RIU3_TRIAD</name>
<evidence type="ECO:0000313" key="10">
    <source>
        <dbReference type="EMBL" id="EDV29253.1"/>
    </source>
</evidence>
<sequence length="453" mass="52053">MNGYSIATIVVIIIAAGYYYFLSQTVDLSKYIKNDQCWTNSPSHTIEDDTTIKPFKVNISQGAIRDLNTRLKRIRNYATLQDTHWDYGTNADYILSLANYWQNHYNWRNHELTINNFNHYKTRIQGINVHFIHQTGSDDLAKKSTKVILMIHGWPGSFYEFYKVIPILVKANHTVIVPSIPGFGFSSPPEKSGLGTIETASIFIQLMQRLGYNHYYVQGGDWGSAIANAMAILDSKHCKGLHVNFVFMTAPNPILTYSIGSFFPSLFVPDPEERKRVFPFLQRIIEYSIEMSHFFLHSTRPDTLGLALHDSPLGLAAYIIEKFIRWSGCSNTSKIDCIEEKFTKDELITNVMIYWVTQTIVPSLRYYKESIFNSKTFELERVPISIPAGIADFPNEVSRPPRSWLSHRYKKIVTYNTMLRGGHFAALEEPDILARDVIDFILKSDKQYSHDNI</sequence>
<dbReference type="GO" id="GO:0033961">
    <property type="term" value="F:cis-stilbene-oxide hydrolase activity"/>
    <property type="evidence" value="ECO:0007669"/>
    <property type="project" value="UniProtKB-UniRule"/>
</dbReference>
<dbReference type="EMBL" id="DS985241">
    <property type="protein sequence ID" value="EDV29253.1"/>
    <property type="molecule type" value="Genomic_DNA"/>
</dbReference>
<evidence type="ECO:0000256" key="3">
    <source>
        <dbReference type="ARBA" id="ARBA00010088"/>
    </source>
</evidence>
<dbReference type="RefSeq" id="XP_002108455.1">
    <property type="nucleotide sequence ID" value="XM_002108419.1"/>
</dbReference>
<comment type="subcellular location">
    <subcellularLocation>
        <location evidence="6">Endoplasmic reticulum membrane</location>
    </subcellularLocation>
    <subcellularLocation>
        <location evidence="2">Microsome membrane</location>
        <topology evidence="2">Single-pass membrane protein</topology>
    </subcellularLocation>
</comment>
<evidence type="ECO:0000259" key="9">
    <source>
        <dbReference type="Pfam" id="PF06441"/>
    </source>
</evidence>
<dbReference type="InterPro" id="IPR010497">
    <property type="entry name" value="Epoxide_hydro_N"/>
</dbReference>
<dbReference type="CTD" id="6749669"/>
<evidence type="ECO:0000256" key="6">
    <source>
        <dbReference type="PIRNR" id="PIRNR001112"/>
    </source>
</evidence>
<dbReference type="SUPFAM" id="SSF53474">
    <property type="entry name" value="alpha/beta-Hydrolases"/>
    <property type="match status" value="1"/>
</dbReference>
<feature type="transmembrane region" description="Helical" evidence="8">
    <location>
        <begin position="6"/>
        <end position="22"/>
    </location>
</feature>
<feature type="domain" description="Epoxide hydrolase N-terminal" evidence="9">
    <location>
        <begin position="52"/>
        <end position="161"/>
    </location>
</feature>
<feature type="active site" description="Proton donor" evidence="7">
    <location>
        <position position="367"/>
    </location>
</feature>
<comment type="similarity">
    <text evidence="3 6">Belongs to the peptidase S33 family.</text>
</comment>
<keyword evidence="6 8" id="KW-0472">Membrane</keyword>
<feature type="active site" description="Proton acceptor" evidence="7">
    <location>
        <position position="423"/>
    </location>
</feature>
<keyword evidence="4 6" id="KW-0058">Aromatic hydrocarbons catabolism</keyword>
<comment type="catalytic activity">
    <reaction evidence="1 6">
        <text>1-(4-methoxyphenyl)-N-methyl-N-[(3-methyloxetan-3-yl)methyl]methanamine + H2O = 2-{[(4-methoxybenzyl)(methyl)amino]methyl}-2-methylpropane-1,3-diol</text>
        <dbReference type="Rhea" id="RHEA:55764"/>
        <dbReference type="ChEBI" id="CHEBI:15377"/>
        <dbReference type="ChEBI" id="CHEBI:139161"/>
        <dbReference type="ChEBI" id="CHEBI:139164"/>
        <dbReference type="EC" id="3.3.2.9"/>
    </reaction>
</comment>
<keyword evidence="11" id="KW-1185">Reference proteome</keyword>
<dbReference type="EC" id="3.3.2.9" evidence="6"/>
<evidence type="ECO:0000256" key="5">
    <source>
        <dbReference type="ARBA" id="ARBA00022801"/>
    </source>
</evidence>
<dbReference type="FunCoup" id="B3RIU3">
    <property type="interactions" value="624"/>
</dbReference>
<organism evidence="10 11">
    <name type="scientific">Trichoplax adhaerens</name>
    <name type="common">Trichoplax reptans</name>
    <dbReference type="NCBI Taxonomy" id="10228"/>
    <lineage>
        <taxon>Eukaryota</taxon>
        <taxon>Metazoa</taxon>
        <taxon>Placozoa</taxon>
        <taxon>Uniplacotomia</taxon>
        <taxon>Trichoplacea</taxon>
        <taxon>Trichoplacidae</taxon>
        <taxon>Trichoplax</taxon>
    </lineage>
</organism>
<dbReference type="GeneID" id="6749669"/>
<dbReference type="Pfam" id="PF06441">
    <property type="entry name" value="EHN"/>
    <property type="match status" value="1"/>
</dbReference>
<evidence type="ECO:0000256" key="8">
    <source>
        <dbReference type="SAM" id="Phobius"/>
    </source>
</evidence>
<evidence type="ECO:0000313" key="11">
    <source>
        <dbReference type="Proteomes" id="UP000009022"/>
    </source>
</evidence>
<comment type="catalytic activity">
    <reaction evidence="6">
        <text>cis-stilbene oxide + H2O = (1R,2R)-hydrobenzoin</text>
        <dbReference type="Rhea" id="RHEA:23900"/>
        <dbReference type="ChEBI" id="CHEBI:15377"/>
        <dbReference type="ChEBI" id="CHEBI:50004"/>
        <dbReference type="ChEBI" id="CHEBI:50014"/>
        <dbReference type="EC" id="3.3.2.9"/>
    </reaction>
</comment>
<dbReference type="InterPro" id="IPR000639">
    <property type="entry name" value="Epox_hydrolase-like"/>
</dbReference>
<reference evidence="10 11" key="1">
    <citation type="journal article" date="2008" name="Nature">
        <title>The Trichoplax genome and the nature of placozoans.</title>
        <authorList>
            <person name="Srivastava M."/>
            <person name="Begovic E."/>
            <person name="Chapman J."/>
            <person name="Putnam N.H."/>
            <person name="Hellsten U."/>
            <person name="Kawashima T."/>
            <person name="Kuo A."/>
            <person name="Mitros T."/>
            <person name="Salamov A."/>
            <person name="Carpenter M.L."/>
            <person name="Signorovitch A.Y."/>
            <person name="Moreno M.A."/>
            <person name="Kamm K."/>
            <person name="Grimwood J."/>
            <person name="Schmutz J."/>
            <person name="Shapiro H."/>
            <person name="Grigoriev I.V."/>
            <person name="Buss L.W."/>
            <person name="Schierwater B."/>
            <person name="Dellaporta S.L."/>
            <person name="Rokhsar D.S."/>
        </authorList>
    </citation>
    <scope>NUCLEOTIDE SEQUENCE [LARGE SCALE GENOMIC DNA]</scope>
    <source>
        <strain evidence="10 11">Grell-BS-1999</strain>
    </source>
</reference>
<keyword evidence="8" id="KW-0812">Transmembrane</keyword>
<dbReference type="PIRSF" id="PIRSF001112">
    <property type="entry name" value="Epoxide_hydrolase"/>
    <property type="match status" value="1"/>
</dbReference>
<dbReference type="PhylomeDB" id="B3RIU3"/>
<dbReference type="PANTHER" id="PTHR21661">
    <property type="entry name" value="EPOXIDE HYDROLASE 1-RELATED"/>
    <property type="match status" value="1"/>
</dbReference>
<dbReference type="InterPro" id="IPR016292">
    <property type="entry name" value="Epoxide_hydrolase"/>
</dbReference>
<proteinExistence type="inferred from homology"/>
<dbReference type="GO" id="GO:0097176">
    <property type="term" value="P:epoxide metabolic process"/>
    <property type="evidence" value="ECO:0000318"/>
    <property type="project" value="GO_Central"/>
</dbReference>
<dbReference type="OMA" id="YSAMMVT"/>
<dbReference type="Gene3D" id="3.40.50.1820">
    <property type="entry name" value="alpha/beta hydrolase"/>
    <property type="match status" value="1"/>
</dbReference>
<evidence type="ECO:0000256" key="4">
    <source>
        <dbReference type="ARBA" id="ARBA00022797"/>
    </source>
</evidence>
<dbReference type="GO" id="GO:0004301">
    <property type="term" value="F:epoxide hydrolase activity"/>
    <property type="evidence" value="ECO:0000318"/>
    <property type="project" value="GO_Central"/>
</dbReference>
<evidence type="ECO:0000256" key="1">
    <source>
        <dbReference type="ARBA" id="ARBA00000221"/>
    </source>
</evidence>
<evidence type="ECO:0000256" key="2">
    <source>
        <dbReference type="ARBA" id="ARBA00004111"/>
    </source>
</evidence>
<dbReference type="Proteomes" id="UP000009022">
    <property type="component" value="Unassembled WGS sequence"/>
</dbReference>
<dbReference type="KEGG" id="tad:TRIADDRAFT_19026"/>
<keyword evidence="5 6" id="KW-0378">Hydrolase</keyword>
<dbReference type="GO" id="GO:0005789">
    <property type="term" value="C:endoplasmic reticulum membrane"/>
    <property type="evidence" value="ECO:0007669"/>
    <property type="project" value="UniProtKB-SubCell"/>
</dbReference>
<dbReference type="HOGENOM" id="CLU_019414_3_0_1"/>
<dbReference type="OrthoDB" id="7130006at2759"/>
<accession>B3RIU3</accession>
<feature type="active site" description="Nucleophile" evidence="7">
    <location>
        <position position="221"/>
    </location>
</feature>
<dbReference type="AlphaFoldDB" id="B3RIU3"/>
<keyword evidence="6" id="KW-0256">Endoplasmic reticulum</keyword>
<dbReference type="InParanoid" id="B3RIU3"/>
<dbReference type="InterPro" id="IPR029058">
    <property type="entry name" value="AB_hydrolase_fold"/>
</dbReference>
<protein>
    <recommendedName>
        <fullName evidence="6">Epoxide hydrolase</fullName>
        <ecNumber evidence="6">3.3.2.9</ecNumber>
    </recommendedName>
</protein>